<accession>A0ABP6X5G9</accession>
<name>A0ABP6X5G9_9PSEU</name>
<evidence type="ECO:0000313" key="3">
    <source>
        <dbReference type="Proteomes" id="UP001500689"/>
    </source>
</evidence>
<gene>
    <name evidence="2" type="ORF">GCM10022222_51320</name>
</gene>
<feature type="compositionally biased region" description="Low complexity" evidence="1">
    <location>
        <begin position="203"/>
        <end position="217"/>
    </location>
</feature>
<feature type="region of interest" description="Disordered" evidence="1">
    <location>
        <begin position="12"/>
        <end position="41"/>
    </location>
</feature>
<organism evidence="2 3">
    <name type="scientific">Amycolatopsis ultiminotia</name>
    <dbReference type="NCBI Taxonomy" id="543629"/>
    <lineage>
        <taxon>Bacteria</taxon>
        <taxon>Bacillati</taxon>
        <taxon>Actinomycetota</taxon>
        <taxon>Actinomycetes</taxon>
        <taxon>Pseudonocardiales</taxon>
        <taxon>Pseudonocardiaceae</taxon>
        <taxon>Amycolatopsis</taxon>
    </lineage>
</organism>
<protein>
    <recommendedName>
        <fullName evidence="4">TniQ protein</fullName>
    </recommendedName>
</protein>
<comment type="caution">
    <text evidence="2">The sequence shown here is derived from an EMBL/GenBank/DDBJ whole genome shotgun (WGS) entry which is preliminary data.</text>
</comment>
<reference evidence="3" key="1">
    <citation type="journal article" date="2019" name="Int. J. Syst. Evol. Microbiol.">
        <title>The Global Catalogue of Microorganisms (GCM) 10K type strain sequencing project: providing services to taxonomists for standard genome sequencing and annotation.</title>
        <authorList>
            <consortium name="The Broad Institute Genomics Platform"/>
            <consortium name="The Broad Institute Genome Sequencing Center for Infectious Disease"/>
            <person name="Wu L."/>
            <person name="Ma J."/>
        </authorList>
    </citation>
    <scope>NUCLEOTIDE SEQUENCE [LARGE SCALE GENOMIC DNA]</scope>
    <source>
        <strain evidence="3">JCM 16898</strain>
    </source>
</reference>
<dbReference type="EMBL" id="BAAAZN010000011">
    <property type="protein sequence ID" value="GAA3561296.1"/>
    <property type="molecule type" value="Genomic_DNA"/>
</dbReference>
<evidence type="ECO:0000256" key="1">
    <source>
        <dbReference type="SAM" id="MobiDB-lite"/>
    </source>
</evidence>
<evidence type="ECO:0008006" key="4">
    <source>
        <dbReference type="Google" id="ProtNLM"/>
    </source>
</evidence>
<proteinExistence type="predicted"/>
<sequence>MLVRMRTDRVLHRPVGPQPPDTVGRPRRHGDEFAFGDPGTWSEPDVTVDTTTRLYGPALIRAWDRLHPRLTHRIVWRLATANHISVFDLTRYLAGAPEKPLRPEWVAAASGWPLPILLQRIRGLLAEDQVSGHSGTVCRRCMAHRGVFERVVVCRPWHINVCLRHRLWVGDIHSPEEQFGLSDLPTSSPRNEPMTVWSAGTAPTSPTMLMTPPTESSGAGPNAATGPNTGTAG</sequence>
<dbReference type="Proteomes" id="UP001500689">
    <property type="component" value="Unassembled WGS sequence"/>
</dbReference>
<feature type="region of interest" description="Disordered" evidence="1">
    <location>
        <begin position="180"/>
        <end position="233"/>
    </location>
</feature>
<evidence type="ECO:0000313" key="2">
    <source>
        <dbReference type="EMBL" id="GAA3561296.1"/>
    </source>
</evidence>
<keyword evidence="3" id="KW-1185">Reference proteome</keyword>